<dbReference type="OrthoDB" id="298012at2759"/>
<gene>
    <name evidence="4" type="ORF">TRFO_35486</name>
</gene>
<accession>A0A1J4JIG0</accession>
<keyword evidence="5" id="KW-1185">Reference proteome</keyword>
<dbReference type="GO" id="GO:0051287">
    <property type="term" value="F:NAD binding"/>
    <property type="evidence" value="ECO:0007669"/>
    <property type="project" value="InterPro"/>
</dbReference>
<dbReference type="InterPro" id="IPR050223">
    <property type="entry name" value="D-isomer_2-hydroxyacid_DH"/>
</dbReference>
<evidence type="ECO:0000313" key="5">
    <source>
        <dbReference type="Proteomes" id="UP000179807"/>
    </source>
</evidence>
<dbReference type="PANTHER" id="PTHR10996:SF257">
    <property type="entry name" value="GLYOXYLATE REDUCTASE 1"/>
    <property type="match status" value="1"/>
</dbReference>
<comment type="similarity">
    <text evidence="1">Belongs to the D-isomer specific 2-hydroxyacid dehydrogenase family.</text>
</comment>
<dbReference type="EMBL" id="MLAK01001073">
    <property type="protein sequence ID" value="OHS98119.1"/>
    <property type="molecule type" value="Genomic_DNA"/>
</dbReference>
<proteinExistence type="inferred from homology"/>
<dbReference type="VEuPathDB" id="TrichDB:TRFO_35486"/>
<evidence type="ECO:0000256" key="2">
    <source>
        <dbReference type="ARBA" id="ARBA00023002"/>
    </source>
</evidence>
<keyword evidence="2" id="KW-0560">Oxidoreductase</keyword>
<reference evidence="4" key="1">
    <citation type="submission" date="2016-10" db="EMBL/GenBank/DDBJ databases">
        <authorList>
            <person name="Benchimol M."/>
            <person name="Almeida L.G."/>
            <person name="Vasconcelos A.T."/>
            <person name="Perreira-Neves A."/>
            <person name="Rosa I.A."/>
            <person name="Tasca T."/>
            <person name="Bogo M.R."/>
            <person name="de Souza W."/>
        </authorList>
    </citation>
    <scope>NUCLEOTIDE SEQUENCE [LARGE SCALE GENOMIC DNA]</scope>
    <source>
        <strain evidence="4">K</strain>
    </source>
</reference>
<evidence type="ECO:0000313" key="4">
    <source>
        <dbReference type="EMBL" id="OHS98119.1"/>
    </source>
</evidence>
<dbReference type="PANTHER" id="PTHR10996">
    <property type="entry name" value="2-HYDROXYACID DEHYDROGENASE-RELATED"/>
    <property type="match status" value="1"/>
</dbReference>
<dbReference type="AlphaFoldDB" id="A0A1J4JIG0"/>
<name>A0A1J4JIG0_9EUKA</name>
<dbReference type="InterPro" id="IPR006140">
    <property type="entry name" value="D-isomer_DH_NAD-bd"/>
</dbReference>
<dbReference type="Proteomes" id="UP000179807">
    <property type="component" value="Unassembled WGS sequence"/>
</dbReference>
<evidence type="ECO:0000256" key="1">
    <source>
        <dbReference type="ARBA" id="ARBA00005854"/>
    </source>
</evidence>
<sequence length="156" mass="16836">MRVIYHGPHRKEELDKTGVEYAENIDDLLRESDFVVLTCPLTPGTRGLIKLRELRLMKKTAILVNIARGPVVCTDDLVAALKDGIIGGAALDVTDPEPLPADHPLCSLKNCTLCSHIASATVPTRATMSLISAQAIVDCLGGKRIKFCANPDVYNA</sequence>
<dbReference type="GeneID" id="94844983"/>
<dbReference type="GO" id="GO:0016618">
    <property type="term" value="F:hydroxypyruvate reductase [NAD(P)H] activity"/>
    <property type="evidence" value="ECO:0007669"/>
    <property type="project" value="TreeGrafter"/>
</dbReference>
<protein>
    <submittedName>
        <fullName evidence="4">2-hydroxyacid dehydrogenase</fullName>
    </submittedName>
</protein>
<evidence type="ECO:0000259" key="3">
    <source>
        <dbReference type="Pfam" id="PF02826"/>
    </source>
</evidence>
<dbReference type="Gene3D" id="3.40.50.720">
    <property type="entry name" value="NAD(P)-binding Rossmann-like Domain"/>
    <property type="match status" value="2"/>
</dbReference>
<feature type="domain" description="D-isomer specific 2-hydroxyacid dehydrogenase NAD-binding" evidence="3">
    <location>
        <begin position="1"/>
        <end position="118"/>
    </location>
</feature>
<dbReference type="GO" id="GO:0030267">
    <property type="term" value="F:glyoxylate reductase (NADPH) activity"/>
    <property type="evidence" value="ECO:0007669"/>
    <property type="project" value="TreeGrafter"/>
</dbReference>
<dbReference type="InterPro" id="IPR036291">
    <property type="entry name" value="NAD(P)-bd_dom_sf"/>
</dbReference>
<comment type="caution">
    <text evidence="4">The sequence shown here is derived from an EMBL/GenBank/DDBJ whole genome shotgun (WGS) entry which is preliminary data.</text>
</comment>
<dbReference type="GO" id="GO:0005829">
    <property type="term" value="C:cytosol"/>
    <property type="evidence" value="ECO:0007669"/>
    <property type="project" value="TreeGrafter"/>
</dbReference>
<organism evidence="4 5">
    <name type="scientific">Tritrichomonas foetus</name>
    <dbReference type="NCBI Taxonomy" id="1144522"/>
    <lineage>
        <taxon>Eukaryota</taxon>
        <taxon>Metamonada</taxon>
        <taxon>Parabasalia</taxon>
        <taxon>Tritrichomonadida</taxon>
        <taxon>Tritrichomonadidae</taxon>
        <taxon>Tritrichomonas</taxon>
    </lineage>
</organism>
<dbReference type="RefSeq" id="XP_068351256.1">
    <property type="nucleotide sequence ID" value="XM_068510279.1"/>
</dbReference>
<dbReference type="SUPFAM" id="SSF51735">
    <property type="entry name" value="NAD(P)-binding Rossmann-fold domains"/>
    <property type="match status" value="1"/>
</dbReference>
<dbReference type="Pfam" id="PF02826">
    <property type="entry name" value="2-Hacid_dh_C"/>
    <property type="match status" value="1"/>
</dbReference>